<comment type="caution">
    <text evidence="1">The sequence shown here is derived from an EMBL/GenBank/DDBJ whole genome shotgun (WGS) entry which is preliminary data.</text>
</comment>
<evidence type="ECO:0008006" key="3">
    <source>
        <dbReference type="Google" id="ProtNLM"/>
    </source>
</evidence>
<reference evidence="1" key="1">
    <citation type="submission" date="2021-06" db="EMBL/GenBank/DDBJ databases">
        <title>Parelaphostrongylus tenuis whole genome reference sequence.</title>
        <authorList>
            <person name="Garwood T.J."/>
            <person name="Larsen P.A."/>
            <person name="Fountain-Jones N.M."/>
            <person name="Garbe J.R."/>
            <person name="Macchietto M.G."/>
            <person name="Kania S.A."/>
            <person name="Gerhold R.W."/>
            <person name="Richards J.E."/>
            <person name="Wolf T.M."/>
        </authorList>
    </citation>
    <scope>NUCLEOTIDE SEQUENCE</scope>
    <source>
        <strain evidence="1">MNPRO001-30</strain>
        <tissue evidence="1">Meninges</tissue>
    </source>
</reference>
<dbReference type="EMBL" id="JAHQIW010003392">
    <property type="protein sequence ID" value="KAJ1358511.1"/>
    <property type="molecule type" value="Genomic_DNA"/>
</dbReference>
<organism evidence="1 2">
    <name type="scientific">Parelaphostrongylus tenuis</name>
    <name type="common">Meningeal worm</name>
    <dbReference type="NCBI Taxonomy" id="148309"/>
    <lineage>
        <taxon>Eukaryota</taxon>
        <taxon>Metazoa</taxon>
        <taxon>Ecdysozoa</taxon>
        <taxon>Nematoda</taxon>
        <taxon>Chromadorea</taxon>
        <taxon>Rhabditida</taxon>
        <taxon>Rhabditina</taxon>
        <taxon>Rhabditomorpha</taxon>
        <taxon>Strongyloidea</taxon>
        <taxon>Metastrongylidae</taxon>
        <taxon>Parelaphostrongylus</taxon>
    </lineage>
</organism>
<dbReference type="Gene3D" id="2.60.40.420">
    <property type="entry name" value="Cupredoxins - blue copper proteins"/>
    <property type="match status" value="1"/>
</dbReference>
<evidence type="ECO:0000313" key="1">
    <source>
        <dbReference type="EMBL" id="KAJ1358511.1"/>
    </source>
</evidence>
<accession>A0AAD5QTG7</accession>
<sequence length="344" mass="38754">MCRCKWSLWDCFRLIFLVIATCYEAVISKKAVIEWSPDAKPFRDPLVDHAALVELHLRDRIVFVCNENRQNVFIAISLKHCEVSSKADKNLKFTCSVSPVVLLIVDGLKRAAATLPSFPISGKSSPLGPPRSRESLSIISFFYSSREEVGPTMSEESFAECTYDLSAQWIGECSPGTNYVTVSLRPSSVIPTQSIYNQNTTYFFTSFSPSTRFGLGRKSILCLSGVRLILEIRAMNVRVPLLRRPATSDLQEEQVPVQRVSYGVSPEQIYRQSVLESNSLLSPSNILSTFPLDQPFFLHENIRFDDNDELRWNLLPLEYMNDSSMTIIPTLVIIPLITLVVNGI</sequence>
<dbReference type="Proteomes" id="UP001196413">
    <property type="component" value="Unassembled WGS sequence"/>
</dbReference>
<gene>
    <name evidence="1" type="ORF">KIN20_016954</name>
</gene>
<name>A0AAD5QTG7_PARTN</name>
<evidence type="ECO:0000313" key="2">
    <source>
        <dbReference type="Proteomes" id="UP001196413"/>
    </source>
</evidence>
<dbReference type="AlphaFoldDB" id="A0AAD5QTG7"/>
<dbReference type="InterPro" id="IPR008972">
    <property type="entry name" value="Cupredoxin"/>
</dbReference>
<keyword evidence="2" id="KW-1185">Reference proteome</keyword>
<proteinExistence type="predicted"/>
<protein>
    <recommendedName>
        <fullName evidence="3">Ephrin RBD domain-containing protein</fullName>
    </recommendedName>
</protein>